<organism evidence="2 3">
    <name type="scientific">Tsuneonella flava</name>
    <dbReference type="NCBI Taxonomy" id="2055955"/>
    <lineage>
        <taxon>Bacteria</taxon>
        <taxon>Pseudomonadati</taxon>
        <taxon>Pseudomonadota</taxon>
        <taxon>Alphaproteobacteria</taxon>
        <taxon>Sphingomonadales</taxon>
        <taxon>Erythrobacteraceae</taxon>
        <taxon>Tsuneonella</taxon>
    </lineage>
</organism>
<dbReference type="Gene3D" id="1.10.260.40">
    <property type="entry name" value="lambda repressor-like DNA-binding domains"/>
    <property type="match status" value="1"/>
</dbReference>
<dbReference type="SUPFAM" id="SSF47413">
    <property type="entry name" value="lambda repressor-like DNA-binding domains"/>
    <property type="match status" value="1"/>
</dbReference>
<name>A0ABX7KDW2_9SPHN</name>
<evidence type="ECO:0000313" key="3">
    <source>
        <dbReference type="Proteomes" id="UP000663637"/>
    </source>
</evidence>
<feature type="domain" description="HTH cro/C1-type" evidence="1">
    <location>
        <begin position="14"/>
        <end position="69"/>
    </location>
</feature>
<dbReference type="InterPro" id="IPR010982">
    <property type="entry name" value="Lambda_DNA-bd_dom_sf"/>
</dbReference>
<dbReference type="Pfam" id="PF01381">
    <property type="entry name" value="HTH_3"/>
    <property type="match status" value="1"/>
</dbReference>
<accession>A0ABX7KDW2</accession>
<proteinExistence type="predicted"/>
<sequence length="120" mass="12680">MAGKPLYEAFGSAVSTRRKALGLTQAELAGKVKMSRASIANIESGRQNILLHHVYALAAALEFAKVSDLLPPAPQKPLVGEGLKMTVSNQSLSKQTLSQNAEAQVADLITTALQPKRGKA</sequence>
<dbReference type="InterPro" id="IPR001387">
    <property type="entry name" value="Cro/C1-type_HTH"/>
</dbReference>
<dbReference type="RefSeq" id="WP_205444436.1">
    <property type="nucleotide sequence ID" value="NZ_CP061510.1"/>
</dbReference>
<evidence type="ECO:0000259" key="1">
    <source>
        <dbReference type="PROSITE" id="PS50943"/>
    </source>
</evidence>
<dbReference type="SMART" id="SM00530">
    <property type="entry name" value="HTH_XRE"/>
    <property type="match status" value="1"/>
</dbReference>
<dbReference type="EMBL" id="CP061510">
    <property type="protein sequence ID" value="QSB45416.1"/>
    <property type="molecule type" value="Genomic_DNA"/>
</dbReference>
<dbReference type="Proteomes" id="UP000663637">
    <property type="component" value="Chromosome"/>
</dbReference>
<reference evidence="2 3" key="1">
    <citation type="submission" date="2020-09" db="EMBL/GenBank/DDBJ databases">
        <title>Complete genome sequence of altererythrobacter flavus SS-21NJ, isolated from Dongying oil sludge in Shandong province.</title>
        <authorList>
            <person name="Sun S."/>
            <person name="Zhang Z."/>
        </authorList>
    </citation>
    <scope>NUCLEOTIDE SEQUENCE [LARGE SCALE GENOMIC DNA]</scope>
    <source>
        <strain evidence="2 3">SS-21NJ</strain>
    </source>
</reference>
<protein>
    <submittedName>
        <fullName evidence="2">Helix-turn-helix transcriptional regulator</fullName>
    </submittedName>
</protein>
<dbReference type="PROSITE" id="PS50943">
    <property type="entry name" value="HTH_CROC1"/>
    <property type="match status" value="1"/>
</dbReference>
<gene>
    <name evidence="2" type="ORF">IDJ81_04640</name>
</gene>
<dbReference type="CDD" id="cd00093">
    <property type="entry name" value="HTH_XRE"/>
    <property type="match status" value="1"/>
</dbReference>
<keyword evidence="3" id="KW-1185">Reference proteome</keyword>
<evidence type="ECO:0000313" key="2">
    <source>
        <dbReference type="EMBL" id="QSB45416.1"/>
    </source>
</evidence>